<dbReference type="GeneID" id="60368667"/>
<gene>
    <name evidence="1" type="ORF">M136_0102</name>
</gene>
<dbReference type="EMBL" id="JGDJ01000129">
    <property type="protein sequence ID" value="EXZ30715.1"/>
    <property type="molecule type" value="Genomic_DNA"/>
</dbReference>
<name>A0A015X9F4_BACFG</name>
<evidence type="ECO:0000313" key="2">
    <source>
        <dbReference type="Proteomes" id="UP000022082"/>
    </source>
</evidence>
<accession>A0A015X9F4</accession>
<sequence length="126" mass="14325">MKKVFFLYCISLLCIYGCNDDSDKYSSNFLKSREVTLNAEGGDITVEGREKFILVQTEEILNQDTIFSIGEINGVEYQGGWYQLEVNGKEMTLNCDRNLTGNKRKVVLHFQGTGNSFDVFSLTQLE</sequence>
<reference evidence="1 2" key="1">
    <citation type="submission" date="2014-02" db="EMBL/GenBank/DDBJ databases">
        <authorList>
            <person name="Sears C."/>
            <person name="Carroll K."/>
            <person name="Sack B.R."/>
            <person name="Qadri F."/>
            <person name="Myers L.L."/>
            <person name="Chung G.-T."/>
            <person name="Escheverria P."/>
            <person name="Fraser C.M."/>
            <person name="Sadzewicz L."/>
            <person name="Shefchek K.A."/>
            <person name="Tallon L."/>
            <person name="Das S.P."/>
            <person name="Daugherty S."/>
            <person name="Mongodin E.F."/>
        </authorList>
    </citation>
    <scope>NUCLEOTIDE SEQUENCE [LARGE SCALE GENOMIC DNA]</scope>
    <source>
        <strain evidence="1 2">S36L11</strain>
    </source>
</reference>
<dbReference type="SMR" id="A0A015X9F4"/>
<proteinExistence type="predicted"/>
<comment type="caution">
    <text evidence="1">The sequence shown here is derived from an EMBL/GenBank/DDBJ whole genome shotgun (WGS) entry which is preliminary data.</text>
</comment>
<dbReference type="RefSeq" id="WP_005783715.1">
    <property type="nucleotide sequence ID" value="NZ_JGDJ01000129.1"/>
</dbReference>
<dbReference type="Proteomes" id="UP000022082">
    <property type="component" value="Unassembled WGS sequence"/>
</dbReference>
<protein>
    <submittedName>
        <fullName evidence="1">Uncharacterized protein</fullName>
    </submittedName>
</protein>
<dbReference type="AlphaFoldDB" id="A0A015X9F4"/>
<evidence type="ECO:0000313" key="1">
    <source>
        <dbReference type="EMBL" id="EXZ30715.1"/>
    </source>
</evidence>
<dbReference type="PATRIC" id="fig|1339327.3.peg.786"/>
<organism evidence="1 2">
    <name type="scientific">Bacteroides fragilis str. S36L11</name>
    <dbReference type="NCBI Taxonomy" id="1339327"/>
    <lineage>
        <taxon>Bacteria</taxon>
        <taxon>Pseudomonadati</taxon>
        <taxon>Bacteroidota</taxon>
        <taxon>Bacteroidia</taxon>
        <taxon>Bacteroidales</taxon>
        <taxon>Bacteroidaceae</taxon>
        <taxon>Bacteroides</taxon>
    </lineage>
</organism>